<dbReference type="RefSeq" id="WP_211799345.1">
    <property type="nucleotide sequence ID" value="NZ_JAGSCS010000001.1"/>
</dbReference>
<comment type="similarity">
    <text evidence="8">Belongs to the NqrDE/RnfAE family.</text>
</comment>
<dbReference type="PANTHER" id="PTHR30586:SF0">
    <property type="entry name" value="ION-TRANSLOCATING OXIDOREDUCTASE COMPLEX SUBUNIT E"/>
    <property type="match status" value="1"/>
</dbReference>
<accession>A0A941HPW8</accession>
<keyword evidence="8" id="KW-1003">Cell membrane</keyword>
<comment type="function">
    <text evidence="8">Part of a membrane-bound complex that couples electron transfer with translocation of ions across the membrane.</text>
</comment>
<comment type="caution">
    <text evidence="9">The sequence shown here is derived from an EMBL/GenBank/DDBJ whole genome shotgun (WGS) entry which is preliminary data.</text>
</comment>
<dbReference type="Pfam" id="PF02508">
    <property type="entry name" value="Rnf-Nqr"/>
    <property type="match status" value="1"/>
</dbReference>
<evidence type="ECO:0000256" key="8">
    <source>
        <dbReference type="HAMAP-Rule" id="MF_00478"/>
    </source>
</evidence>
<evidence type="ECO:0000256" key="3">
    <source>
        <dbReference type="ARBA" id="ARBA00022692"/>
    </source>
</evidence>
<keyword evidence="6 8" id="KW-1133">Transmembrane helix</keyword>
<keyword evidence="10" id="KW-1185">Reference proteome</keyword>
<evidence type="ECO:0000256" key="7">
    <source>
        <dbReference type="ARBA" id="ARBA00023136"/>
    </source>
</evidence>
<protein>
    <recommendedName>
        <fullName evidence="8">Ion-translocating oxidoreductase complex subunit E</fullName>
        <ecNumber evidence="8">7.-.-.-</ecNumber>
    </recommendedName>
    <alternativeName>
        <fullName evidence="8">Rnf electron transport complex subunit E</fullName>
    </alternativeName>
</protein>
<sequence>MKLLLERLKNGLFSENPIFVQVLAMCPTLATSTSMSNALGMGLSTTAVLICSNALISMLRKFIPNKIRIPGYIVIIAGFVSAVDMFLNAYAMDLYKSLGLFIPLIVVNCVILGRAEAYANKNGILASIWDAVGMGLGFTLALTVLGFFRELLGAGTLFGTRIMPAAYTPANIMILAPGAFLTLGLIMAFLNNRNLKQGKSSLKIHDCESCGMGCDIPKENKMEIILNPDLKKVEEAK</sequence>
<dbReference type="Proteomes" id="UP000675379">
    <property type="component" value="Unassembled WGS sequence"/>
</dbReference>
<keyword evidence="4 8" id="KW-1278">Translocase</keyword>
<evidence type="ECO:0000256" key="5">
    <source>
        <dbReference type="ARBA" id="ARBA00022982"/>
    </source>
</evidence>
<dbReference type="NCBIfam" id="TIGR01948">
    <property type="entry name" value="rnfE"/>
    <property type="match status" value="1"/>
</dbReference>
<evidence type="ECO:0000313" key="9">
    <source>
        <dbReference type="EMBL" id="MBR0574828.1"/>
    </source>
</evidence>
<dbReference type="GO" id="GO:0012505">
    <property type="term" value="C:endomembrane system"/>
    <property type="evidence" value="ECO:0007669"/>
    <property type="project" value="UniProtKB-SubCell"/>
</dbReference>
<feature type="transmembrane region" description="Helical" evidence="8">
    <location>
        <begin position="168"/>
        <end position="190"/>
    </location>
</feature>
<dbReference type="EC" id="7.-.-.-" evidence="8"/>
<name>A0A941HPW8_9CLOT</name>
<dbReference type="AlphaFoldDB" id="A0A941HPW8"/>
<dbReference type="PANTHER" id="PTHR30586">
    <property type="entry name" value="ELECTRON TRANSPORT COMPLEX PROTEIN RNFE"/>
    <property type="match status" value="1"/>
</dbReference>
<reference evidence="9" key="1">
    <citation type="submission" date="2021-04" db="EMBL/GenBank/DDBJ databases">
        <title>Proteiniclasticum sedimins sp. nov., an obligate anaerobic bacterium isolated from anaerobic sludge.</title>
        <authorList>
            <person name="Liu J."/>
        </authorList>
    </citation>
    <scope>NUCLEOTIDE SEQUENCE</scope>
    <source>
        <strain evidence="9">BAD-10</strain>
    </source>
</reference>
<evidence type="ECO:0000256" key="4">
    <source>
        <dbReference type="ARBA" id="ARBA00022967"/>
    </source>
</evidence>
<evidence type="ECO:0000256" key="1">
    <source>
        <dbReference type="ARBA" id="ARBA00004127"/>
    </source>
</evidence>
<dbReference type="HAMAP" id="MF_00478">
    <property type="entry name" value="RsxE_RnfE"/>
    <property type="match status" value="1"/>
</dbReference>
<feature type="transmembrane region" description="Helical" evidence="8">
    <location>
        <begin position="38"/>
        <end position="59"/>
    </location>
</feature>
<evidence type="ECO:0000256" key="2">
    <source>
        <dbReference type="ARBA" id="ARBA00022448"/>
    </source>
</evidence>
<proteinExistence type="inferred from homology"/>
<dbReference type="InterPro" id="IPR003667">
    <property type="entry name" value="NqrDE/RnfAE"/>
</dbReference>
<evidence type="ECO:0000313" key="10">
    <source>
        <dbReference type="Proteomes" id="UP000675379"/>
    </source>
</evidence>
<keyword evidence="3 8" id="KW-0812">Transmembrane</keyword>
<comment type="subunit">
    <text evidence="8">The complex is composed of six subunits: RnfA, RnfB, RnfC, RnfD, RnfE and RnfG.</text>
</comment>
<keyword evidence="5 8" id="KW-0249">Electron transport</keyword>
<feature type="transmembrane region" description="Helical" evidence="8">
    <location>
        <begin position="97"/>
        <end position="115"/>
    </location>
</feature>
<dbReference type="EMBL" id="JAGSCS010000001">
    <property type="protein sequence ID" value="MBR0574828.1"/>
    <property type="molecule type" value="Genomic_DNA"/>
</dbReference>
<dbReference type="GO" id="GO:0022900">
    <property type="term" value="P:electron transport chain"/>
    <property type="evidence" value="ECO:0007669"/>
    <property type="project" value="UniProtKB-UniRule"/>
</dbReference>
<feature type="transmembrane region" description="Helical" evidence="8">
    <location>
        <begin position="71"/>
        <end position="91"/>
    </location>
</feature>
<dbReference type="InterPro" id="IPR010968">
    <property type="entry name" value="RnfE"/>
</dbReference>
<dbReference type="PIRSF" id="PIRSF006102">
    <property type="entry name" value="NQR_DE"/>
    <property type="match status" value="1"/>
</dbReference>
<gene>
    <name evidence="8" type="primary">rnfE</name>
    <name evidence="9" type="ORF">KCG48_00595</name>
</gene>
<keyword evidence="7 8" id="KW-0472">Membrane</keyword>
<feature type="transmembrane region" description="Helical" evidence="8">
    <location>
        <begin position="127"/>
        <end position="148"/>
    </location>
</feature>
<dbReference type="NCBIfam" id="NF009070">
    <property type="entry name" value="PRK12405.1"/>
    <property type="match status" value="1"/>
</dbReference>
<comment type="subcellular location">
    <subcellularLocation>
        <location evidence="8">Cell membrane</location>
        <topology evidence="8">Multi-pass membrane protein</topology>
    </subcellularLocation>
    <subcellularLocation>
        <location evidence="1">Endomembrane system</location>
        <topology evidence="1">Multi-pass membrane protein</topology>
    </subcellularLocation>
</comment>
<organism evidence="9 10">
    <name type="scientific">Proteiniclasticum sediminis</name>
    <dbReference type="NCBI Taxonomy" id="2804028"/>
    <lineage>
        <taxon>Bacteria</taxon>
        <taxon>Bacillati</taxon>
        <taxon>Bacillota</taxon>
        <taxon>Clostridia</taxon>
        <taxon>Eubacteriales</taxon>
        <taxon>Clostridiaceae</taxon>
        <taxon>Proteiniclasticum</taxon>
    </lineage>
</organism>
<keyword evidence="2 8" id="KW-0813">Transport</keyword>
<evidence type="ECO:0000256" key="6">
    <source>
        <dbReference type="ARBA" id="ARBA00022989"/>
    </source>
</evidence>
<dbReference type="GO" id="GO:0005886">
    <property type="term" value="C:plasma membrane"/>
    <property type="evidence" value="ECO:0007669"/>
    <property type="project" value="UniProtKB-SubCell"/>
</dbReference>